<dbReference type="Pfam" id="PF07681">
    <property type="entry name" value="DoxX"/>
    <property type="match status" value="1"/>
</dbReference>
<evidence type="ECO:0000256" key="2">
    <source>
        <dbReference type="ARBA" id="ARBA00006679"/>
    </source>
</evidence>
<dbReference type="PANTHER" id="PTHR33452">
    <property type="entry name" value="OXIDOREDUCTASE CATD-RELATED"/>
    <property type="match status" value="1"/>
</dbReference>
<keyword evidence="4 7" id="KW-0812">Transmembrane</keyword>
<evidence type="ECO:0000256" key="4">
    <source>
        <dbReference type="ARBA" id="ARBA00022692"/>
    </source>
</evidence>
<dbReference type="RefSeq" id="WP_307688639.1">
    <property type="nucleotide sequence ID" value="NZ_JAUSRO010000003.1"/>
</dbReference>
<evidence type="ECO:0000256" key="7">
    <source>
        <dbReference type="SAM" id="Phobius"/>
    </source>
</evidence>
<feature type="transmembrane region" description="Helical" evidence="7">
    <location>
        <begin position="12"/>
        <end position="35"/>
    </location>
</feature>
<comment type="similarity">
    <text evidence="2">Belongs to the DoxX family.</text>
</comment>
<name>A0ABT9S4I2_9BURK</name>
<dbReference type="InterPro" id="IPR032808">
    <property type="entry name" value="DoxX"/>
</dbReference>
<sequence length="134" mass="14009">MTRSDDTGKLILRLALGILILLHGIAKLSSGVGFVSGMLASHGLPSALAYLVYVGEIVAPVLVIVGVFTRPAALVIAINMLFAFWLVHMKDLLVIGKTGGWALELQGIFLFTAIAVAFLGAGRLSLGGTSGKYN</sequence>
<organism evidence="8 9">
    <name type="scientific">Variovorax ginsengisoli</name>
    <dbReference type="NCBI Taxonomy" id="363844"/>
    <lineage>
        <taxon>Bacteria</taxon>
        <taxon>Pseudomonadati</taxon>
        <taxon>Pseudomonadota</taxon>
        <taxon>Betaproteobacteria</taxon>
        <taxon>Burkholderiales</taxon>
        <taxon>Comamonadaceae</taxon>
        <taxon>Variovorax</taxon>
    </lineage>
</organism>
<feature type="transmembrane region" description="Helical" evidence="7">
    <location>
        <begin position="47"/>
        <end position="65"/>
    </location>
</feature>
<dbReference type="InterPro" id="IPR051907">
    <property type="entry name" value="DoxX-like_oxidoreductase"/>
</dbReference>
<dbReference type="PANTHER" id="PTHR33452:SF1">
    <property type="entry name" value="INNER MEMBRANE PROTEIN YPHA-RELATED"/>
    <property type="match status" value="1"/>
</dbReference>
<evidence type="ECO:0000256" key="1">
    <source>
        <dbReference type="ARBA" id="ARBA00004651"/>
    </source>
</evidence>
<protein>
    <submittedName>
        <fullName evidence="8">Oxidoreductase</fullName>
    </submittedName>
</protein>
<dbReference type="EMBL" id="JAUSRO010000003">
    <property type="protein sequence ID" value="MDP9898819.1"/>
    <property type="molecule type" value="Genomic_DNA"/>
</dbReference>
<accession>A0ABT9S4I2</accession>
<keyword evidence="5 7" id="KW-1133">Transmembrane helix</keyword>
<comment type="subcellular location">
    <subcellularLocation>
        <location evidence="1">Cell membrane</location>
        <topology evidence="1">Multi-pass membrane protein</topology>
    </subcellularLocation>
</comment>
<evidence type="ECO:0000256" key="6">
    <source>
        <dbReference type="ARBA" id="ARBA00023136"/>
    </source>
</evidence>
<keyword evidence="9" id="KW-1185">Reference proteome</keyword>
<reference evidence="8 9" key="1">
    <citation type="submission" date="2023-07" db="EMBL/GenBank/DDBJ databases">
        <title>Sorghum-associated microbial communities from plants grown in Nebraska, USA.</title>
        <authorList>
            <person name="Schachtman D."/>
        </authorList>
    </citation>
    <scope>NUCLEOTIDE SEQUENCE [LARGE SCALE GENOMIC DNA]</scope>
    <source>
        <strain evidence="8 9">DS1607</strain>
    </source>
</reference>
<feature type="transmembrane region" description="Helical" evidence="7">
    <location>
        <begin position="108"/>
        <end position="126"/>
    </location>
</feature>
<evidence type="ECO:0000313" key="9">
    <source>
        <dbReference type="Proteomes" id="UP001226867"/>
    </source>
</evidence>
<keyword evidence="3" id="KW-1003">Cell membrane</keyword>
<evidence type="ECO:0000256" key="3">
    <source>
        <dbReference type="ARBA" id="ARBA00022475"/>
    </source>
</evidence>
<proteinExistence type="inferred from homology"/>
<evidence type="ECO:0000313" key="8">
    <source>
        <dbReference type="EMBL" id="MDP9898819.1"/>
    </source>
</evidence>
<dbReference type="Proteomes" id="UP001226867">
    <property type="component" value="Unassembled WGS sequence"/>
</dbReference>
<gene>
    <name evidence="8" type="ORF">J2W36_001063</name>
</gene>
<comment type="caution">
    <text evidence="8">The sequence shown here is derived from an EMBL/GenBank/DDBJ whole genome shotgun (WGS) entry which is preliminary data.</text>
</comment>
<keyword evidence="6 7" id="KW-0472">Membrane</keyword>
<evidence type="ECO:0000256" key="5">
    <source>
        <dbReference type="ARBA" id="ARBA00022989"/>
    </source>
</evidence>
<feature type="transmembrane region" description="Helical" evidence="7">
    <location>
        <begin position="72"/>
        <end position="88"/>
    </location>
</feature>